<reference evidence="1 2" key="1">
    <citation type="submission" date="2015-09" db="EMBL/GenBank/DDBJ databases">
        <authorList>
            <consortium name="Pathogen Informatics"/>
        </authorList>
    </citation>
    <scope>NUCLEOTIDE SEQUENCE [LARGE SCALE GENOMIC DNA]</scope>
    <source>
        <strain evidence="1 2">2789STDY5834889</strain>
    </source>
</reference>
<dbReference type="AlphaFoldDB" id="A0A175A2Z8"/>
<organism evidence="1 2">
    <name type="scientific">[Ruminococcus] torques</name>
    <dbReference type="NCBI Taxonomy" id="33039"/>
    <lineage>
        <taxon>Bacteria</taxon>
        <taxon>Bacillati</taxon>
        <taxon>Bacillota</taxon>
        <taxon>Clostridia</taxon>
        <taxon>Lachnospirales</taxon>
        <taxon>Lachnospiraceae</taxon>
        <taxon>Mediterraneibacter</taxon>
    </lineage>
</organism>
<dbReference type="RefSeq" id="WP_155512151.1">
    <property type="nucleotide sequence ID" value="NZ_CZBX01000014.1"/>
</dbReference>
<dbReference type="EMBL" id="CZBX01000014">
    <property type="protein sequence ID" value="CUQ92327.1"/>
    <property type="molecule type" value="Genomic_DNA"/>
</dbReference>
<protein>
    <submittedName>
        <fullName evidence="1">Uncharacterized protein</fullName>
    </submittedName>
</protein>
<evidence type="ECO:0000313" key="1">
    <source>
        <dbReference type="EMBL" id="CUQ92327.1"/>
    </source>
</evidence>
<gene>
    <name evidence="1" type="ORF">ERS852502_02603</name>
</gene>
<proteinExistence type="predicted"/>
<dbReference type="Proteomes" id="UP000078383">
    <property type="component" value="Unassembled WGS sequence"/>
</dbReference>
<name>A0A175A2Z8_9FIRM</name>
<sequence length="45" mass="5298">MRILEQVIQEETFDIEVQYCDPDECLHDCMHSGTNHCDAVVTGWW</sequence>
<evidence type="ECO:0000313" key="2">
    <source>
        <dbReference type="Proteomes" id="UP000078383"/>
    </source>
</evidence>
<accession>A0A175A2Z8</accession>